<dbReference type="SUPFAM" id="SSF53098">
    <property type="entry name" value="Ribonuclease H-like"/>
    <property type="match status" value="1"/>
</dbReference>
<gene>
    <name evidence="3" type="primary">LOC136088988</name>
</gene>
<organism evidence="2 3">
    <name type="scientific">Hydra vulgaris</name>
    <name type="common">Hydra</name>
    <name type="synonym">Hydra attenuata</name>
    <dbReference type="NCBI Taxonomy" id="6087"/>
    <lineage>
        <taxon>Eukaryota</taxon>
        <taxon>Metazoa</taxon>
        <taxon>Cnidaria</taxon>
        <taxon>Hydrozoa</taxon>
        <taxon>Hydroidolina</taxon>
        <taxon>Anthoathecata</taxon>
        <taxon>Aplanulata</taxon>
        <taxon>Hydridae</taxon>
        <taxon>Hydra</taxon>
    </lineage>
</organism>
<dbReference type="Proteomes" id="UP001652625">
    <property type="component" value="Chromosome 12"/>
</dbReference>
<sequence length="281" mass="32144">MIGDNNNSNFLATLELLAKRNKTLQLHQEEVFCSQQEGKQIVAHYLGWSSQNEFFKECGRIVHGAIIKEAHLAIYYSILVDGMPDVSHTEQIAFVLRFVYYGIDKRWVVKRFLRVENFEKKKGVDIAKLIMDVLEQNDIDMKNCRGQGYYNGANMSGMCKGVQAIILQRNSQTFYMPCSAHNLNLAGIHSLESSIEMKNYFGRIQLLYNLFSGSPIQWKILTKTTGLSLYQTSQTRWSACIEAVKPLVKRPREILLSFQKLLDLDFTGDLLNDVKSLDSVI</sequence>
<dbReference type="PANTHER" id="PTHR45749">
    <property type="match status" value="1"/>
</dbReference>
<evidence type="ECO:0000313" key="2">
    <source>
        <dbReference type="Proteomes" id="UP001652625"/>
    </source>
</evidence>
<reference evidence="3" key="1">
    <citation type="submission" date="2025-08" db="UniProtKB">
        <authorList>
            <consortium name="RefSeq"/>
        </authorList>
    </citation>
    <scope>IDENTIFICATION</scope>
</reference>
<evidence type="ECO:0000313" key="3">
    <source>
        <dbReference type="RefSeq" id="XP_065670406.1"/>
    </source>
</evidence>
<dbReference type="InterPro" id="IPR025398">
    <property type="entry name" value="DUF4371"/>
</dbReference>
<evidence type="ECO:0000259" key="1">
    <source>
        <dbReference type="Pfam" id="PF14291"/>
    </source>
</evidence>
<dbReference type="GeneID" id="136088988"/>
<keyword evidence="2" id="KW-1185">Reference proteome</keyword>
<dbReference type="InterPro" id="IPR012337">
    <property type="entry name" value="RNaseH-like_sf"/>
</dbReference>
<dbReference type="Pfam" id="PF14291">
    <property type="entry name" value="DUF4371"/>
    <property type="match status" value="1"/>
</dbReference>
<feature type="domain" description="DUF4371" evidence="1">
    <location>
        <begin position="59"/>
        <end position="159"/>
    </location>
</feature>
<protein>
    <submittedName>
        <fullName evidence="3">Uncharacterized protein LOC136088988</fullName>
    </submittedName>
</protein>
<dbReference type="PANTHER" id="PTHR45749:SF33">
    <property type="entry name" value="ZINC FINGER MYM-TYPE PROTEIN 1"/>
    <property type="match status" value="1"/>
</dbReference>
<name>A0ABM4D7W3_HYDVU</name>
<proteinExistence type="predicted"/>
<accession>A0ABM4D7W3</accession>
<dbReference type="RefSeq" id="XP_065670406.1">
    <property type="nucleotide sequence ID" value="XM_065814334.1"/>
</dbReference>